<dbReference type="InterPro" id="IPR008979">
    <property type="entry name" value="Galactose-bd-like_sf"/>
</dbReference>
<name>A0A8J3VF58_9ACTN</name>
<keyword evidence="1 4" id="KW-0732">Signal</keyword>
<dbReference type="SMART" id="SM00560">
    <property type="entry name" value="LamGL"/>
    <property type="match status" value="2"/>
</dbReference>
<dbReference type="InterPro" id="IPR013320">
    <property type="entry name" value="ConA-like_dom_sf"/>
</dbReference>
<gene>
    <name evidence="6" type="ORF">Rhe02_19930</name>
</gene>
<dbReference type="InterPro" id="IPR006558">
    <property type="entry name" value="LamG-like"/>
</dbReference>
<sequence length="1563" mass="167178">MVQMRVATRLLALFVSLALVPFTVLSPAAAGVSGCAQSAVDSVSALAMAKRCGARVEALDQRTETGQIFVNPDGTAVAEEHAYPQRVRRNDGTWAGLDATLIRNTDGSVSPRSSVVNIVLSGGGAGVFASASRSGHRLDLSWPDTLPAPVLDGNTATYRNVYPDVDLVVNVSETGFNQVLIVKNRQAARHPAVRSLRLGVALTGLRWDDKAGLRAVDGDGRVIMASDSGRMWESAPTTAKPAKYGATLAEEGETRRESSPRGPGSGARDAAVNVTRQGSTLAITPDTSLLDDPRAVYPLFVDPGPNYTKWTMINSQYHTTKYWNFDKTDCPPEPGKGGAVYQTECGKVGRAVGYSMIYRSMWEFSTAGYPGKQVLSAKFTIDLLHSSVCDNYTWTQLRWVNGYLDSETTWDSIAGAWDGIDAGASNVSSCSQARKGTEYAGGRLNEVLQAAANSSWGYTTWGLKAEDESNSNDWKKFDAKTATLIVVLNTPPNTPDQLSVDNQACASGANRPFIKTATPTLRSHVWDEDGDRQDDWFAYAQLKYTDRPLAGDINADGKADAMFWRPATGDWTAKATGSSATTTTQWGLNGDIPLTGDFGGDGRDDLVVWRPSSGEWYVAHTGGSAGQLRVWGVNGDIPLVGDFNGDNVDDAMIFRPSTAEWYLAYTNGGAGFFKLYGDVNSQDVPLVADYNGDNKDDIIIYRPSTGDWWLAYTDGAMVRERVGFGGAGDRPFIGDFNADNKDDFVIWRAATTAWDVWYSGGSTAQLSANLGDGSHEGVIGDFNADNKDDIAVFNGGAWTVRYTGGTNATLATGLGGTGQAFADIGSGVKSGVDNNAFGDLTTIPLWHNSIYTFRSQANDYPSRGVVYGNYGTSAVTNMPGNCEWQVDLVKPAVPTVTSDIYVEGQTKGSVGKTGRFTFASSADTTSYRWGWSDPPGNALTPGSLGGTVSIDWTPQSGGLKTLYVTAVDRAGNEQTKSFQFYVSAPTNALARWRMNDVPADPPASTETLIDDTNPVSGKPLTLHGGGLLQQPGPIVGGQPVLDLDGVDDYAARAATLDTSKSFTVSAWVKMDTAGVDRTIISQAGTNFSSFYLGYDQATQKWSLRAPSSPNTSPAPVWEAAVSTGPAQLGVWTHLTGVYDSAERRLYLYVNGVLEGVSNQISLWNATGEFRIGRSANTWFDGSIAVAQVWDRAITSDEARVLTNPDDATWGSKVGLWHFDAGYDPSADSSNYGHDLNYRNSATIPLGESGKFGTGLQVGPDGYMETDAQVLHTDQSFTVSAWVKMNPGTALTSNYQAVTQSGVAKSGFWLGSRHYGGGTAKWTFSIPESDTDTSALVNAASSVALTAADQGVWTKLTGSYDANSRQLKLYVNDVLMGSAVKQTPAWDATGTFLVGRALWSEQGSAPVLVDGWPGNIDEVVAYQGVFTPNLALGKPVTADSACNATETAAKAVDGRWASTGDKWCSVGASKWLQIDLGTARPFREITIRHADQGGESTTANTKDFTIAVSDDGSAWTTIATVTGNTRGLTDHAFAAVTKRYIRLSVQTPTQNSDPVTRIYEVEVY</sequence>
<dbReference type="Proteomes" id="UP000612899">
    <property type="component" value="Unassembled WGS sequence"/>
</dbReference>
<dbReference type="EMBL" id="BONY01000010">
    <property type="protein sequence ID" value="GIH03926.1"/>
    <property type="molecule type" value="Genomic_DNA"/>
</dbReference>
<keyword evidence="7" id="KW-1185">Reference proteome</keyword>
<feature type="chain" id="PRO_5035322004" description="F5/8 type C domain-containing protein" evidence="4">
    <location>
        <begin position="31"/>
        <end position="1563"/>
    </location>
</feature>
<evidence type="ECO:0000313" key="6">
    <source>
        <dbReference type="EMBL" id="GIH03926.1"/>
    </source>
</evidence>
<feature type="signal peptide" evidence="4">
    <location>
        <begin position="1"/>
        <end position="30"/>
    </location>
</feature>
<dbReference type="Pfam" id="PF00754">
    <property type="entry name" value="F5_F8_type_C"/>
    <property type="match status" value="1"/>
</dbReference>
<evidence type="ECO:0000313" key="7">
    <source>
        <dbReference type="Proteomes" id="UP000612899"/>
    </source>
</evidence>
<dbReference type="Gene3D" id="2.60.120.260">
    <property type="entry name" value="Galactose-binding domain-like"/>
    <property type="match status" value="1"/>
</dbReference>
<evidence type="ECO:0000256" key="1">
    <source>
        <dbReference type="ARBA" id="ARBA00022729"/>
    </source>
</evidence>
<evidence type="ECO:0000256" key="4">
    <source>
        <dbReference type="SAM" id="SignalP"/>
    </source>
</evidence>
<dbReference type="PROSITE" id="PS50022">
    <property type="entry name" value="FA58C_3"/>
    <property type="match status" value="1"/>
</dbReference>
<dbReference type="InterPro" id="IPR028994">
    <property type="entry name" value="Integrin_alpha_N"/>
</dbReference>
<keyword evidence="2" id="KW-1015">Disulfide bond</keyword>
<organism evidence="6 7">
    <name type="scientific">Rhizocola hellebori</name>
    <dbReference type="NCBI Taxonomy" id="1392758"/>
    <lineage>
        <taxon>Bacteria</taxon>
        <taxon>Bacillati</taxon>
        <taxon>Actinomycetota</taxon>
        <taxon>Actinomycetes</taxon>
        <taxon>Micromonosporales</taxon>
        <taxon>Micromonosporaceae</taxon>
        <taxon>Rhizocola</taxon>
    </lineage>
</organism>
<reference evidence="6" key="1">
    <citation type="submission" date="2021-01" db="EMBL/GenBank/DDBJ databases">
        <title>Whole genome shotgun sequence of Rhizocola hellebori NBRC 109834.</title>
        <authorList>
            <person name="Komaki H."/>
            <person name="Tamura T."/>
        </authorList>
    </citation>
    <scope>NUCLEOTIDE SEQUENCE</scope>
    <source>
        <strain evidence="6">NBRC 109834</strain>
    </source>
</reference>
<accession>A0A8J3VF58</accession>
<evidence type="ECO:0000256" key="3">
    <source>
        <dbReference type="SAM" id="MobiDB-lite"/>
    </source>
</evidence>
<proteinExistence type="predicted"/>
<comment type="caution">
    <text evidence="6">The sequence shown here is derived from an EMBL/GenBank/DDBJ whole genome shotgun (WGS) entry which is preliminary data.</text>
</comment>
<feature type="region of interest" description="Disordered" evidence="3">
    <location>
        <begin position="233"/>
        <end position="269"/>
    </location>
</feature>
<feature type="domain" description="F5/8 type C" evidence="5">
    <location>
        <begin position="1417"/>
        <end position="1563"/>
    </location>
</feature>
<dbReference type="PANTHER" id="PTHR46943">
    <property type="entry name" value="PENTRAXIN-RELATED PROTEIN PTX3"/>
    <property type="match status" value="1"/>
</dbReference>
<dbReference type="SUPFAM" id="SSF49899">
    <property type="entry name" value="Concanavalin A-like lectins/glucanases"/>
    <property type="match status" value="2"/>
</dbReference>
<dbReference type="SUPFAM" id="SSF49785">
    <property type="entry name" value="Galactose-binding domain-like"/>
    <property type="match status" value="1"/>
</dbReference>
<dbReference type="Pfam" id="PF13385">
    <property type="entry name" value="Laminin_G_3"/>
    <property type="match status" value="2"/>
</dbReference>
<evidence type="ECO:0000259" key="5">
    <source>
        <dbReference type="PROSITE" id="PS50022"/>
    </source>
</evidence>
<dbReference type="Gene3D" id="2.60.120.200">
    <property type="match status" value="2"/>
</dbReference>
<dbReference type="PROSITE" id="PS51257">
    <property type="entry name" value="PROKAR_LIPOPROTEIN"/>
    <property type="match status" value="1"/>
</dbReference>
<protein>
    <recommendedName>
        <fullName evidence="5">F5/8 type C domain-containing protein</fullName>
    </recommendedName>
</protein>
<dbReference type="SUPFAM" id="SSF69318">
    <property type="entry name" value="Integrin alpha N-terminal domain"/>
    <property type="match status" value="1"/>
</dbReference>
<dbReference type="PANTHER" id="PTHR46943:SF1">
    <property type="entry name" value="PENTRAXIN-RELATED PROTEIN PTX3"/>
    <property type="match status" value="1"/>
</dbReference>
<dbReference type="InterPro" id="IPR000421">
    <property type="entry name" value="FA58C"/>
</dbReference>
<dbReference type="GO" id="GO:0006955">
    <property type="term" value="P:immune response"/>
    <property type="evidence" value="ECO:0007669"/>
    <property type="project" value="InterPro"/>
</dbReference>
<dbReference type="InterPro" id="IPR042837">
    <property type="entry name" value="PTX3"/>
</dbReference>
<evidence type="ECO:0000256" key="2">
    <source>
        <dbReference type="ARBA" id="ARBA00023157"/>
    </source>
</evidence>